<feature type="domain" description="Amidohydrolase 3" evidence="2">
    <location>
        <begin position="53"/>
        <end position="553"/>
    </location>
</feature>
<evidence type="ECO:0000313" key="3">
    <source>
        <dbReference type="EMBL" id="NEJ69572.1"/>
    </source>
</evidence>
<dbReference type="PANTHER" id="PTHR22642">
    <property type="entry name" value="IMIDAZOLONEPROPIONASE"/>
    <property type="match status" value="1"/>
</dbReference>
<dbReference type="CDD" id="cd01300">
    <property type="entry name" value="YtcJ_like"/>
    <property type="match status" value="1"/>
</dbReference>
<dbReference type="InterPro" id="IPR011059">
    <property type="entry name" value="Metal-dep_hydrolase_composite"/>
</dbReference>
<proteinExistence type="predicted"/>
<sequence length="579" mass="62138">MGQSANIVIRNGKVITMDDAAPRAQAVAIFGNRIVKVGSDAEAMELAGPFTHVIDAGGGTIVPGFNESHMHIFGGSLSLIQLPLMGVRGEAALTNAIAAYAAQNPDLPLLVGNGADYLIFGDTPADRHKLDAIMPDRPLLLISPDYHTAWANTVALKAAGILEGAKLSIGNEIVMGADGLAGGELRESEAMGPVLELGSTGGRERFGIATGGDPDLVTDAQRASDIALLKKGLVYCASLGITSFQNMDGNLYQLELLDEIEKTDGLPVRVRMPYHMKNFMPLSVIEEKAVAWRERYNTDRLRCDFVKMFADGVIESGTAVMVGGYGDHPEENGDLLFPAEQFNAVAVEADRLGFQMAVHAIGTGAVREVLDGYEHARTLNGARDSRHRIEHIETIEPDDVPRLSALGVVGSMQPTHPPGTGDLPLQPYLGRIGEKRWPLAFAWRTIKDSGVTLVLGTDWPVTPLDPLACIEGALVRQPWRDDLKDQRLSLSELLEGYTKNCAWVEFMEDRKGVLKPGYLADVVVLSGDIEATAPEAVSRLKAAVTICDGRVTHTFIQSAPELPPPEGQGREASCGAAEL</sequence>
<dbReference type="InterPro" id="IPR033932">
    <property type="entry name" value="YtcJ-like"/>
</dbReference>
<organism evidence="3 4">
    <name type="scientific">Rhizobium phaseoli</name>
    <dbReference type="NCBI Taxonomy" id="396"/>
    <lineage>
        <taxon>Bacteria</taxon>
        <taxon>Pseudomonadati</taxon>
        <taxon>Pseudomonadota</taxon>
        <taxon>Alphaproteobacteria</taxon>
        <taxon>Hyphomicrobiales</taxon>
        <taxon>Rhizobiaceae</taxon>
        <taxon>Rhizobium/Agrobacterium group</taxon>
        <taxon>Rhizobium</taxon>
    </lineage>
</organism>
<dbReference type="Proteomes" id="UP000471753">
    <property type="component" value="Unassembled WGS sequence"/>
</dbReference>
<dbReference type="RefSeq" id="WP_164006609.1">
    <property type="nucleotide sequence ID" value="NZ_WUFT01000002.1"/>
</dbReference>
<dbReference type="PANTHER" id="PTHR22642:SF2">
    <property type="entry name" value="PROTEIN LONG AFTER FAR-RED 3"/>
    <property type="match status" value="1"/>
</dbReference>
<evidence type="ECO:0000313" key="4">
    <source>
        <dbReference type="Proteomes" id="UP000471753"/>
    </source>
</evidence>
<name>A0A7K3U7A8_9HYPH</name>
<comment type="caution">
    <text evidence="3">The sequence shown here is derived from an EMBL/GenBank/DDBJ whole genome shotgun (WGS) entry which is preliminary data.</text>
</comment>
<dbReference type="SUPFAM" id="SSF51338">
    <property type="entry name" value="Composite domain of metallo-dependent hydrolases"/>
    <property type="match status" value="1"/>
</dbReference>
<accession>A0A7K3U7A8</accession>
<dbReference type="SUPFAM" id="SSF51556">
    <property type="entry name" value="Metallo-dependent hydrolases"/>
    <property type="match status" value="1"/>
</dbReference>
<feature type="region of interest" description="Disordered" evidence="1">
    <location>
        <begin position="557"/>
        <end position="579"/>
    </location>
</feature>
<dbReference type="Gene3D" id="2.30.40.10">
    <property type="entry name" value="Urease, subunit C, domain 1"/>
    <property type="match status" value="1"/>
</dbReference>
<dbReference type="InterPro" id="IPR013108">
    <property type="entry name" value="Amidohydro_3"/>
</dbReference>
<dbReference type="EMBL" id="WUFT01000002">
    <property type="protein sequence ID" value="NEJ69572.1"/>
    <property type="molecule type" value="Genomic_DNA"/>
</dbReference>
<dbReference type="GO" id="GO:0016810">
    <property type="term" value="F:hydrolase activity, acting on carbon-nitrogen (but not peptide) bonds"/>
    <property type="evidence" value="ECO:0007669"/>
    <property type="project" value="InterPro"/>
</dbReference>
<dbReference type="InterPro" id="IPR032466">
    <property type="entry name" value="Metal_Hydrolase"/>
</dbReference>
<gene>
    <name evidence="3" type="ORF">GR197_03305</name>
</gene>
<reference evidence="3 4" key="1">
    <citation type="submission" date="2019-12" db="EMBL/GenBank/DDBJ databases">
        <title>Rhizobium genotypes associated with high levels of biological nitrogen fixation by grain legumes in a temperate-maritime cropping system.</title>
        <authorList>
            <person name="Maluk M."/>
            <person name="Francesc Ferrando Molina F."/>
            <person name="Lopez Del Egido L."/>
            <person name="Lafos M."/>
            <person name="Langarica-Fuentes A."/>
            <person name="Gebre Yohannes G."/>
            <person name="Young M.W."/>
            <person name="Martin P."/>
            <person name="Gantlett R."/>
            <person name="Kenicer G."/>
            <person name="Hawes C."/>
            <person name="Begg G.S."/>
            <person name="Quilliam R.S."/>
            <person name="Squire G.R."/>
            <person name="Poole P.S."/>
            <person name="Young P.W."/>
            <person name="Iannetta P.M."/>
            <person name="James E.K."/>
        </authorList>
    </citation>
    <scope>NUCLEOTIDE SEQUENCE [LARGE SCALE GENOMIC DNA]</scope>
    <source>
        <strain evidence="3 4">JHI366</strain>
    </source>
</reference>
<keyword evidence="3" id="KW-0378">Hydrolase</keyword>
<dbReference type="Gene3D" id="3.20.20.140">
    <property type="entry name" value="Metal-dependent hydrolases"/>
    <property type="match status" value="1"/>
</dbReference>
<protein>
    <submittedName>
        <fullName evidence="3">Amidohydrolase family protein</fullName>
    </submittedName>
</protein>
<dbReference type="Pfam" id="PF07969">
    <property type="entry name" value="Amidohydro_3"/>
    <property type="match status" value="1"/>
</dbReference>
<evidence type="ECO:0000259" key="2">
    <source>
        <dbReference type="Pfam" id="PF07969"/>
    </source>
</evidence>
<evidence type="ECO:0000256" key="1">
    <source>
        <dbReference type="SAM" id="MobiDB-lite"/>
    </source>
</evidence>
<dbReference type="Gene3D" id="3.10.310.70">
    <property type="match status" value="1"/>
</dbReference>
<dbReference type="AlphaFoldDB" id="A0A7K3U7A8"/>